<name>A0A8J2N6G0_9PLEO</name>
<organism evidence="4 5">
    <name type="scientific">Alternaria atra</name>
    <dbReference type="NCBI Taxonomy" id="119953"/>
    <lineage>
        <taxon>Eukaryota</taxon>
        <taxon>Fungi</taxon>
        <taxon>Dikarya</taxon>
        <taxon>Ascomycota</taxon>
        <taxon>Pezizomycotina</taxon>
        <taxon>Dothideomycetes</taxon>
        <taxon>Pleosporomycetidae</taxon>
        <taxon>Pleosporales</taxon>
        <taxon>Pleosporineae</taxon>
        <taxon>Pleosporaceae</taxon>
        <taxon>Alternaria</taxon>
        <taxon>Alternaria sect. Ulocladioides</taxon>
    </lineage>
</organism>
<evidence type="ECO:0000313" key="4">
    <source>
        <dbReference type="EMBL" id="CAG5159338.1"/>
    </source>
</evidence>
<evidence type="ECO:0000256" key="1">
    <source>
        <dbReference type="ARBA" id="ARBA00023002"/>
    </source>
</evidence>
<protein>
    <recommendedName>
        <fullName evidence="3">NAD-dependent epimerase/dehydratase domain-containing protein</fullName>
    </recommendedName>
</protein>
<dbReference type="InterPro" id="IPR050425">
    <property type="entry name" value="NAD(P)_dehydrat-like"/>
</dbReference>
<gene>
    <name evidence="4" type="ORF">ALTATR162_LOCUS5535</name>
</gene>
<dbReference type="OrthoDB" id="2735536at2759"/>
<dbReference type="RefSeq" id="XP_043169089.1">
    <property type="nucleotide sequence ID" value="XM_043313154.1"/>
</dbReference>
<dbReference type="EMBL" id="CAJRGZ010000019">
    <property type="protein sequence ID" value="CAG5159338.1"/>
    <property type="molecule type" value="Genomic_DNA"/>
</dbReference>
<feature type="domain" description="NAD-dependent epimerase/dehydratase" evidence="3">
    <location>
        <begin position="8"/>
        <end position="261"/>
    </location>
</feature>
<sequence length="347" mass="38347">MTSSNQTILVTGANGYIAGHVVLQLLEKGFKVRGTVRSQKAASQLRDTFPDYIDKQLRIALVTDLADTDSFRDVFDSSITGVIHTASPACYPADDIVKEILDPAVKSAIGVLSAVERFADKKSFRRVIHLSSLAAILDYSKGKRPGYVYTGEDWNPITRNDVEALTNHVDAYEASKALSERAVWEWMQDHRPSFELTCLCPSFVLGPHVERLDKLSEVRSTVRLLWSLLIDIPELPPLEYGGFVDVRSLAAMMVAALDAPNVAGKRFLVAEHFDWQSAADAAREGIQSLRDRVPVGEPGTGREKARPSIYNVDGGQVVEVTGIGYLPLKQTIVDTFMQLLEVEKRSE</sequence>
<dbReference type="Gene3D" id="3.40.50.720">
    <property type="entry name" value="NAD(P)-binding Rossmann-like Domain"/>
    <property type="match status" value="1"/>
</dbReference>
<dbReference type="PANTHER" id="PTHR10366">
    <property type="entry name" value="NAD DEPENDENT EPIMERASE/DEHYDRATASE"/>
    <property type="match status" value="1"/>
</dbReference>
<comment type="caution">
    <text evidence="4">The sequence shown here is derived from an EMBL/GenBank/DDBJ whole genome shotgun (WGS) entry which is preliminary data.</text>
</comment>
<reference evidence="4" key="1">
    <citation type="submission" date="2021-05" db="EMBL/GenBank/DDBJ databases">
        <authorList>
            <person name="Stam R."/>
        </authorList>
    </citation>
    <scope>NUCLEOTIDE SEQUENCE</scope>
    <source>
        <strain evidence="4">CS162</strain>
    </source>
</reference>
<accession>A0A8J2N6G0</accession>
<dbReference type="GO" id="GO:0016616">
    <property type="term" value="F:oxidoreductase activity, acting on the CH-OH group of donors, NAD or NADP as acceptor"/>
    <property type="evidence" value="ECO:0007669"/>
    <property type="project" value="TreeGrafter"/>
</dbReference>
<comment type="similarity">
    <text evidence="2">Belongs to the NAD(P)-dependent epimerase/dehydratase family. Dihydroflavonol-4-reductase subfamily.</text>
</comment>
<keyword evidence="5" id="KW-1185">Reference proteome</keyword>
<keyword evidence="1" id="KW-0560">Oxidoreductase</keyword>
<dbReference type="InterPro" id="IPR036291">
    <property type="entry name" value="NAD(P)-bd_dom_sf"/>
</dbReference>
<dbReference type="InterPro" id="IPR001509">
    <property type="entry name" value="Epimerase_deHydtase"/>
</dbReference>
<dbReference type="PANTHER" id="PTHR10366:SF564">
    <property type="entry name" value="STEROL-4-ALPHA-CARBOXYLATE 3-DEHYDROGENASE, DECARBOXYLATING"/>
    <property type="match status" value="1"/>
</dbReference>
<dbReference type="SUPFAM" id="SSF51735">
    <property type="entry name" value="NAD(P)-binding Rossmann-fold domains"/>
    <property type="match status" value="1"/>
</dbReference>
<evidence type="ECO:0000313" key="5">
    <source>
        <dbReference type="Proteomes" id="UP000676310"/>
    </source>
</evidence>
<dbReference type="Proteomes" id="UP000676310">
    <property type="component" value="Unassembled WGS sequence"/>
</dbReference>
<proteinExistence type="inferred from homology"/>
<dbReference type="Pfam" id="PF01370">
    <property type="entry name" value="Epimerase"/>
    <property type="match status" value="1"/>
</dbReference>
<dbReference type="GeneID" id="67017324"/>
<evidence type="ECO:0000259" key="3">
    <source>
        <dbReference type="Pfam" id="PF01370"/>
    </source>
</evidence>
<evidence type="ECO:0000256" key="2">
    <source>
        <dbReference type="ARBA" id="ARBA00023445"/>
    </source>
</evidence>
<dbReference type="AlphaFoldDB" id="A0A8J2N6G0"/>